<feature type="region of interest" description="Disordered" evidence="1">
    <location>
        <begin position="1"/>
        <end position="21"/>
    </location>
</feature>
<organism evidence="2">
    <name type="scientific">Sesamum radiatum</name>
    <name type="common">Black benniseed</name>
    <dbReference type="NCBI Taxonomy" id="300843"/>
    <lineage>
        <taxon>Eukaryota</taxon>
        <taxon>Viridiplantae</taxon>
        <taxon>Streptophyta</taxon>
        <taxon>Embryophyta</taxon>
        <taxon>Tracheophyta</taxon>
        <taxon>Spermatophyta</taxon>
        <taxon>Magnoliopsida</taxon>
        <taxon>eudicotyledons</taxon>
        <taxon>Gunneridae</taxon>
        <taxon>Pentapetalae</taxon>
        <taxon>asterids</taxon>
        <taxon>lamiids</taxon>
        <taxon>Lamiales</taxon>
        <taxon>Pedaliaceae</taxon>
        <taxon>Sesamum</taxon>
    </lineage>
</organism>
<gene>
    <name evidence="2" type="ORF">Sradi_4916800</name>
</gene>
<dbReference type="EMBL" id="JACGWJ010000022">
    <property type="protein sequence ID" value="KAL0329301.1"/>
    <property type="molecule type" value="Genomic_DNA"/>
</dbReference>
<name>A0AAW2MFK7_SESRA</name>
<evidence type="ECO:0000313" key="2">
    <source>
        <dbReference type="EMBL" id="KAL0329301.1"/>
    </source>
</evidence>
<reference evidence="2" key="2">
    <citation type="journal article" date="2024" name="Plant">
        <title>Genomic evolution and insights into agronomic trait innovations of Sesamum species.</title>
        <authorList>
            <person name="Miao H."/>
            <person name="Wang L."/>
            <person name="Qu L."/>
            <person name="Liu H."/>
            <person name="Sun Y."/>
            <person name="Le M."/>
            <person name="Wang Q."/>
            <person name="Wei S."/>
            <person name="Zheng Y."/>
            <person name="Lin W."/>
            <person name="Duan Y."/>
            <person name="Cao H."/>
            <person name="Xiong S."/>
            <person name="Wang X."/>
            <person name="Wei L."/>
            <person name="Li C."/>
            <person name="Ma Q."/>
            <person name="Ju M."/>
            <person name="Zhao R."/>
            <person name="Li G."/>
            <person name="Mu C."/>
            <person name="Tian Q."/>
            <person name="Mei H."/>
            <person name="Zhang T."/>
            <person name="Gao T."/>
            <person name="Zhang H."/>
        </authorList>
    </citation>
    <scope>NUCLEOTIDE SEQUENCE</scope>
    <source>
        <strain evidence="2">G02</strain>
    </source>
</reference>
<comment type="caution">
    <text evidence="2">The sequence shown here is derived from an EMBL/GenBank/DDBJ whole genome shotgun (WGS) entry which is preliminary data.</text>
</comment>
<accession>A0AAW2MFK7</accession>
<evidence type="ECO:0000256" key="1">
    <source>
        <dbReference type="SAM" id="MobiDB-lite"/>
    </source>
</evidence>
<protein>
    <submittedName>
        <fullName evidence="2">Uncharacterized protein</fullName>
    </submittedName>
</protein>
<dbReference type="AlphaFoldDB" id="A0AAW2MFK7"/>
<proteinExistence type="predicted"/>
<sequence>MVNSNNGDDHGSYEGDSSLPVASGPIIPPTYPTLVDVNVPGLDLAPGVNAPAPVPALDQVAVPYILNPLFYEQLCQFIM</sequence>
<reference evidence="2" key="1">
    <citation type="submission" date="2020-06" db="EMBL/GenBank/DDBJ databases">
        <authorList>
            <person name="Li T."/>
            <person name="Hu X."/>
            <person name="Zhang T."/>
            <person name="Song X."/>
            <person name="Zhang H."/>
            <person name="Dai N."/>
            <person name="Sheng W."/>
            <person name="Hou X."/>
            <person name="Wei L."/>
        </authorList>
    </citation>
    <scope>NUCLEOTIDE SEQUENCE</scope>
    <source>
        <strain evidence="2">G02</strain>
        <tissue evidence="2">Leaf</tissue>
    </source>
</reference>